<evidence type="ECO:0000256" key="6">
    <source>
        <dbReference type="ARBA" id="ARBA00023033"/>
    </source>
</evidence>
<dbReference type="AlphaFoldDB" id="A0A017TFV2"/>
<name>A0A017TFV2_9BACT</name>
<evidence type="ECO:0000256" key="5">
    <source>
        <dbReference type="ARBA" id="ARBA00023004"/>
    </source>
</evidence>
<dbReference type="PANTHER" id="PTHR46696">
    <property type="entry name" value="P450, PUTATIVE (EUROFUNG)-RELATED"/>
    <property type="match status" value="1"/>
</dbReference>
<dbReference type="Gene3D" id="1.10.630.10">
    <property type="entry name" value="Cytochrome P450"/>
    <property type="match status" value="1"/>
</dbReference>
<proteinExistence type="inferred from homology"/>
<sequence length="394" mass="43657">MHERLDLLSPEVRANPYPYYAELRRSAPVCQVDPGGMWAVSRHDDVAFVLRNAELFSSQGVRASLSAPWLEHNPIADSMVGMDPPLHTRNRALVARAFSTRVVPRMEALMRRVAREFVDALTPGRELDFCAELAIAMPSAVIATLLGLDPSLRSRFRHWADDVVVIRSASTPERIESIKTTVSDLDRYLREVLAARRVAPQDDVVTDLLAAEPGGAALTESEIVSFLHLLLIAGLETTTHLLSNGLRLLMERPALEERLRRDLSLVPAFVEEVLRFEAPTPAAGRVTLHEVTLGGVTLPRGAPIAALMGSATRDETRYPDPDVFDIDRPRQLLLAFGNGPHACLGAPVVRAEGRIAFEAILSLPGRFERVDRPLDWIASMLVRGPRELWVRYVT</sequence>
<evidence type="ECO:0000256" key="4">
    <source>
        <dbReference type="ARBA" id="ARBA00023002"/>
    </source>
</evidence>
<dbReference type="GO" id="GO:0004497">
    <property type="term" value="F:monooxygenase activity"/>
    <property type="evidence" value="ECO:0007669"/>
    <property type="project" value="UniProtKB-KW"/>
</dbReference>
<gene>
    <name evidence="8" type="ORF">CAP_5923</name>
</gene>
<dbReference type="OrthoDB" id="4511384at2"/>
<evidence type="ECO:0000313" key="9">
    <source>
        <dbReference type="Proteomes" id="UP000019678"/>
    </source>
</evidence>
<keyword evidence="4 7" id="KW-0560">Oxidoreductase</keyword>
<dbReference type="InterPro" id="IPR017972">
    <property type="entry name" value="Cyt_P450_CS"/>
</dbReference>
<reference evidence="8 9" key="1">
    <citation type="submission" date="2013-05" db="EMBL/GenBank/DDBJ databases">
        <title>Genome assembly of Chondromyces apiculatus DSM 436.</title>
        <authorList>
            <person name="Sharma G."/>
            <person name="Khatri I."/>
            <person name="Kaur C."/>
            <person name="Mayilraj S."/>
            <person name="Subramanian S."/>
        </authorList>
    </citation>
    <scope>NUCLEOTIDE SEQUENCE [LARGE SCALE GENOMIC DNA]</scope>
    <source>
        <strain evidence="8 9">DSM 436</strain>
    </source>
</reference>
<comment type="similarity">
    <text evidence="1 7">Belongs to the cytochrome P450 family.</text>
</comment>
<dbReference type="GO" id="GO:0016705">
    <property type="term" value="F:oxidoreductase activity, acting on paired donors, with incorporation or reduction of molecular oxygen"/>
    <property type="evidence" value="ECO:0007669"/>
    <property type="project" value="InterPro"/>
</dbReference>
<dbReference type="PROSITE" id="PS00086">
    <property type="entry name" value="CYTOCHROME_P450"/>
    <property type="match status" value="1"/>
</dbReference>
<dbReference type="PANTHER" id="PTHR46696:SF6">
    <property type="entry name" value="P450, PUTATIVE (EUROFUNG)-RELATED"/>
    <property type="match status" value="1"/>
</dbReference>
<evidence type="ECO:0000256" key="1">
    <source>
        <dbReference type="ARBA" id="ARBA00010617"/>
    </source>
</evidence>
<dbReference type="EMBL" id="ASRX01000005">
    <property type="protein sequence ID" value="EYF08163.1"/>
    <property type="molecule type" value="Genomic_DNA"/>
</dbReference>
<dbReference type="RefSeq" id="WP_044236373.1">
    <property type="nucleotide sequence ID" value="NZ_ASRX01000005.1"/>
</dbReference>
<dbReference type="Pfam" id="PF00067">
    <property type="entry name" value="p450"/>
    <property type="match status" value="1"/>
</dbReference>
<evidence type="ECO:0000256" key="2">
    <source>
        <dbReference type="ARBA" id="ARBA00022617"/>
    </source>
</evidence>
<evidence type="ECO:0000256" key="7">
    <source>
        <dbReference type="RuleBase" id="RU000461"/>
    </source>
</evidence>
<dbReference type="GO" id="GO:0020037">
    <property type="term" value="F:heme binding"/>
    <property type="evidence" value="ECO:0007669"/>
    <property type="project" value="InterPro"/>
</dbReference>
<evidence type="ECO:0000256" key="3">
    <source>
        <dbReference type="ARBA" id="ARBA00022723"/>
    </source>
</evidence>
<dbReference type="STRING" id="1192034.CAP_5923"/>
<dbReference type="SUPFAM" id="SSF48264">
    <property type="entry name" value="Cytochrome P450"/>
    <property type="match status" value="1"/>
</dbReference>
<dbReference type="InterPro" id="IPR036396">
    <property type="entry name" value="Cyt_P450_sf"/>
</dbReference>
<dbReference type="Proteomes" id="UP000019678">
    <property type="component" value="Unassembled WGS sequence"/>
</dbReference>
<organism evidence="8 9">
    <name type="scientific">Chondromyces apiculatus DSM 436</name>
    <dbReference type="NCBI Taxonomy" id="1192034"/>
    <lineage>
        <taxon>Bacteria</taxon>
        <taxon>Pseudomonadati</taxon>
        <taxon>Myxococcota</taxon>
        <taxon>Polyangia</taxon>
        <taxon>Polyangiales</taxon>
        <taxon>Polyangiaceae</taxon>
        <taxon>Chondromyces</taxon>
    </lineage>
</organism>
<accession>A0A017TFV2</accession>
<dbReference type="eggNOG" id="COG2124">
    <property type="taxonomic scope" value="Bacteria"/>
</dbReference>
<keyword evidence="5 7" id="KW-0408">Iron</keyword>
<dbReference type="InterPro" id="IPR001128">
    <property type="entry name" value="Cyt_P450"/>
</dbReference>
<keyword evidence="9" id="KW-1185">Reference proteome</keyword>
<keyword evidence="3 7" id="KW-0479">Metal-binding</keyword>
<keyword evidence="2 7" id="KW-0349">Heme</keyword>
<dbReference type="PRINTS" id="PR00385">
    <property type="entry name" value="P450"/>
</dbReference>
<protein>
    <submittedName>
        <fullName evidence="8">Putative cytochrome P450 hydroxylase</fullName>
    </submittedName>
</protein>
<evidence type="ECO:0000313" key="8">
    <source>
        <dbReference type="EMBL" id="EYF08163.1"/>
    </source>
</evidence>
<comment type="caution">
    <text evidence="8">The sequence shown here is derived from an EMBL/GenBank/DDBJ whole genome shotgun (WGS) entry which is preliminary data.</text>
</comment>
<dbReference type="PRINTS" id="PR00359">
    <property type="entry name" value="BP450"/>
</dbReference>
<dbReference type="GO" id="GO:0005506">
    <property type="term" value="F:iron ion binding"/>
    <property type="evidence" value="ECO:0007669"/>
    <property type="project" value="InterPro"/>
</dbReference>
<dbReference type="InterPro" id="IPR002397">
    <property type="entry name" value="Cyt_P450_B"/>
</dbReference>
<dbReference type="FunFam" id="1.10.630.10:FF:000018">
    <property type="entry name" value="Cytochrome P450 monooxygenase"/>
    <property type="match status" value="1"/>
</dbReference>
<keyword evidence="6 7" id="KW-0503">Monooxygenase</keyword>